<evidence type="ECO:0000313" key="1">
    <source>
        <dbReference type="Proteomes" id="UP000887561"/>
    </source>
</evidence>
<dbReference type="AlphaFoldDB" id="A0A915MBU4"/>
<evidence type="ECO:0000313" key="2">
    <source>
        <dbReference type="WBParaSite" id="scaffold35258_cov237.g22303"/>
    </source>
</evidence>
<accession>A0A915MBU4</accession>
<organism evidence="1 2">
    <name type="scientific">Meloidogyne javanica</name>
    <name type="common">Root-knot nematode worm</name>
    <dbReference type="NCBI Taxonomy" id="6303"/>
    <lineage>
        <taxon>Eukaryota</taxon>
        <taxon>Metazoa</taxon>
        <taxon>Ecdysozoa</taxon>
        <taxon>Nematoda</taxon>
        <taxon>Chromadorea</taxon>
        <taxon>Rhabditida</taxon>
        <taxon>Tylenchina</taxon>
        <taxon>Tylenchomorpha</taxon>
        <taxon>Tylenchoidea</taxon>
        <taxon>Meloidogynidae</taxon>
        <taxon>Meloidogyninae</taxon>
        <taxon>Meloidogyne</taxon>
        <taxon>Meloidogyne incognita group</taxon>
    </lineage>
</organism>
<protein>
    <submittedName>
        <fullName evidence="2">Uncharacterized protein</fullName>
    </submittedName>
</protein>
<keyword evidence="1" id="KW-1185">Reference proteome</keyword>
<sequence>MLLNAIAINSANQKQLSPLVKEELRRLQQCKNAICGLIMDALNCEVKFESEYHQVRRSIEDLKTKIAWKRDQVGRLRHRIAGMESHSERNQRNIVLLEKKMLAHSERINKTSLKIADIRLLSEHTRAKLNERLSLIAKVLIQIFRFEKRQLSTSANNPIPAWTGQSKMSRAAFLLNNCLCLDRISLLSKAASIQQSDEPTNNNVNSTQISSSQNSSHPLIIESLASLEFLSQLIHILAQFSLFGFGSGARINSSSTTLEHSLRQILFKLDYSLAHLCLSKGLPSEECELTEPFANLYTFLVKIVGMKLTINCTPQMDHRLLRQIMQQFAIVKPDGRINSEFTLDNV</sequence>
<dbReference type="WBParaSite" id="scaffold35258_cov237.g22303">
    <property type="protein sequence ID" value="scaffold35258_cov237.g22303"/>
    <property type="gene ID" value="scaffold35258_cov237.g22303"/>
</dbReference>
<name>A0A915MBU4_MELJA</name>
<reference evidence="2" key="1">
    <citation type="submission" date="2022-11" db="UniProtKB">
        <authorList>
            <consortium name="WormBaseParasite"/>
        </authorList>
    </citation>
    <scope>IDENTIFICATION</scope>
</reference>
<dbReference type="Proteomes" id="UP000887561">
    <property type="component" value="Unplaced"/>
</dbReference>
<proteinExistence type="predicted"/>